<dbReference type="AlphaFoldDB" id="A0A4R3UVU2"/>
<proteinExistence type="predicted"/>
<dbReference type="Proteomes" id="UP000294692">
    <property type="component" value="Unassembled WGS sequence"/>
</dbReference>
<gene>
    <name evidence="1" type="ORF">EV686_108125</name>
</gene>
<dbReference type="EMBL" id="SMBX01000008">
    <property type="protein sequence ID" value="TCU95282.1"/>
    <property type="molecule type" value="Genomic_DNA"/>
</dbReference>
<organism evidence="1 2">
    <name type="scientific">Paracandidimonas soli</name>
    <dbReference type="NCBI Taxonomy" id="1917182"/>
    <lineage>
        <taxon>Bacteria</taxon>
        <taxon>Pseudomonadati</taxon>
        <taxon>Pseudomonadota</taxon>
        <taxon>Betaproteobacteria</taxon>
        <taxon>Burkholderiales</taxon>
        <taxon>Alcaligenaceae</taxon>
        <taxon>Paracandidimonas</taxon>
    </lineage>
</organism>
<protein>
    <submittedName>
        <fullName evidence="1">Enoyl-CoA hydratase/carnithine racemase</fullName>
    </submittedName>
</protein>
<dbReference type="NCBIfam" id="NF004796">
    <property type="entry name" value="PRK06144.1"/>
    <property type="match status" value="1"/>
</dbReference>
<reference evidence="1 2" key="1">
    <citation type="submission" date="2019-03" db="EMBL/GenBank/DDBJ databases">
        <title>Genomic Encyclopedia of Type Strains, Phase IV (KMG-IV): sequencing the most valuable type-strain genomes for metagenomic binning, comparative biology and taxonomic classification.</title>
        <authorList>
            <person name="Goeker M."/>
        </authorList>
    </citation>
    <scope>NUCLEOTIDE SEQUENCE [LARGE SCALE GENOMIC DNA]</scope>
    <source>
        <strain evidence="1 2">DSM 100048</strain>
    </source>
</reference>
<dbReference type="Gene3D" id="3.90.226.10">
    <property type="entry name" value="2-enoyl-CoA Hydratase, Chain A, domain 1"/>
    <property type="match status" value="1"/>
</dbReference>
<dbReference type="Pfam" id="PF00378">
    <property type="entry name" value="ECH_1"/>
    <property type="match status" value="1"/>
</dbReference>
<dbReference type="InterPro" id="IPR001753">
    <property type="entry name" value="Enoyl-CoA_hydra/iso"/>
</dbReference>
<dbReference type="PANTHER" id="PTHR11941">
    <property type="entry name" value="ENOYL-COA HYDRATASE-RELATED"/>
    <property type="match status" value="1"/>
</dbReference>
<evidence type="ECO:0000313" key="1">
    <source>
        <dbReference type="EMBL" id="TCU95282.1"/>
    </source>
</evidence>
<name>A0A4R3UVU2_9BURK</name>
<dbReference type="GO" id="GO:0006635">
    <property type="term" value="P:fatty acid beta-oxidation"/>
    <property type="evidence" value="ECO:0007669"/>
    <property type="project" value="TreeGrafter"/>
</dbReference>
<dbReference type="OrthoDB" id="9148881at2"/>
<dbReference type="SUPFAM" id="SSF52096">
    <property type="entry name" value="ClpP/crotonase"/>
    <property type="match status" value="1"/>
</dbReference>
<accession>A0A4R3UVU2</accession>
<dbReference type="InterPro" id="IPR029045">
    <property type="entry name" value="ClpP/crotonase-like_dom_sf"/>
</dbReference>
<dbReference type="PANTHER" id="PTHR11941:SF54">
    <property type="entry name" value="ENOYL-COA HYDRATASE, MITOCHONDRIAL"/>
    <property type="match status" value="1"/>
</dbReference>
<dbReference type="RefSeq" id="WP_132477718.1">
    <property type="nucleotide sequence ID" value="NZ_JBHRVM010000001.1"/>
</dbReference>
<keyword evidence="2" id="KW-1185">Reference proteome</keyword>
<comment type="caution">
    <text evidence="1">The sequence shown here is derived from an EMBL/GenBank/DDBJ whole genome shotgun (WGS) entry which is preliminary data.</text>
</comment>
<sequence>MSEPVRKTLSEDGVAEILVDRPAQRNAMTMDMYAALVAHVRACAQDERVRCVLLRGAGGQSFIAGTDISYFQDFRDGSAGIEYEKQVESVVDAVERLPAPTVAVIDGWAVGGGLALAAACDFRVCSEKSRFGVPIARTLSNTLSTRNLARLVAAFGMTSVKRMLMLAEALDAQEARQCGFVHAVHPAESLQAEAHALALRLGELSRVTQSAVKESLRRLLIEQSMEDDDLIENVYGSASFRRGVEGFLGRRPA</sequence>
<evidence type="ECO:0000313" key="2">
    <source>
        <dbReference type="Proteomes" id="UP000294692"/>
    </source>
</evidence>
<dbReference type="GO" id="GO:0003824">
    <property type="term" value="F:catalytic activity"/>
    <property type="evidence" value="ECO:0007669"/>
    <property type="project" value="UniProtKB-ARBA"/>
</dbReference>
<dbReference type="CDD" id="cd06558">
    <property type="entry name" value="crotonase-like"/>
    <property type="match status" value="1"/>
</dbReference>